<keyword evidence="4 6" id="KW-0975">Bacterial flagellum</keyword>
<comment type="similarity">
    <text evidence="2 6">Belongs to the flagella basal body rod proteins family.</text>
</comment>
<evidence type="ECO:0000313" key="9">
    <source>
        <dbReference type="Proteomes" id="UP000552700"/>
    </source>
</evidence>
<protein>
    <recommendedName>
        <fullName evidence="3 6">Flagellar basal body rod protein FlgB</fullName>
    </recommendedName>
</protein>
<dbReference type="Proteomes" id="UP000552700">
    <property type="component" value="Unassembled WGS sequence"/>
</dbReference>
<dbReference type="InterPro" id="IPR001444">
    <property type="entry name" value="Flag_bb_rod_N"/>
</dbReference>
<comment type="caution">
    <text evidence="8">The sequence shown here is derived from an EMBL/GenBank/DDBJ whole genome shotgun (WGS) entry which is preliminary data.</text>
</comment>
<gene>
    <name evidence="8" type="ORF">FHS92_000467</name>
</gene>
<evidence type="ECO:0000313" key="8">
    <source>
        <dbReference type="EMBL" id="MBB6122760.1"/>
    </source>
</evidence>
<comment type="subcellular location">
    <subcellularLocation>
        <location evidence="1 6">Bacterial flagellum basal body</location>
    </subcellularLocation>
</comment>
<keyword evidence="8" id="KW-0282">Flagellum</keyword>
<feature type="domain" description="Flagellar basal body rod protein N-terminal" evidence="7">
    <location>
        <begin position="14"/>
        <end position="38"/>
    </location>
</feature>
<evidence type="ECO:0000256" key="1">
    <source>
        <dbReference type="ARBA" id="ARBA00004117"/>
    </source>
</evidence>
<proteinExistence type="inferred from homology"/>
<dbReference type="PIRSF" id="PIRSF002889">
    <property type="entry name" value="Rod_FlgB"/>
    <property type="match status" value="1"/>
</dbReference>
<evidence type="ECO:0000256" key="3">
    <source>
        <dbReference type="ARBA" id="ARBA00014376"/>
    </source>
</evidence>
<evidence type="ECO:0000256" key="5">
    <source>
        <dbReference type="ARBA" id="ARBA00024934"/>
    </source>
</evidence>
<dbReference type="AlphaFoldDB" id="A0A841IWV1"/>
<dbReference type="EMBL" id="JACIJP010000001">
    <property type="protein sequence ID" value="MBB6122760.1"/>
    <property type="molecule type" value="Genomic_DNA"/>
</dbReference>
<dbReference type="GO" id="GO:0030694">
    <property type="term" value="C:bacterial-type flagellum basal body, rod"/>
    <property type="evidence" value="ECO:0007669"/>
    <property type="project" value="InterPro"/>
</dbReference>
<keyword evidence="8" id="KW-0966">Cell projection</keyword>
<keyword evidence="9" id="KW-1185">Reference proteome</keyword>
<dbReference type="RefSeq" id="WP_184077142.1">
    <property type="nucleotide sequence ID" value="NZ_JACIJP010000001.1"/>
</dbReference>
<comment type="function">
    <text evidence="5 6">Structural component of flagellum, the bacterial motility apparatus. Part of the rod structure of flagellar basal body.</text>
</comment>
<name>A0A841IWV1_9SPHN</name>
<dbReference type="Pfam" id="PF00460">
    <property type="entry name" value="Flg_bb_rod"/>
    <property type="match status" value="1"/>
</dbReference>
<keyword evidence="8" id="KW-0969">Cilium</keyword>
<organism evidence="8 9">
    <name type="scientific">Sphingobium subterraneum</name>
    <dbReference type="NCBI Taxonomy" id="627688"/>
    <lineage>
        <taxon>Bacteria</taxon>
        <taxon>Pseudomonadati</taxon>
        <taxon>Pseudomonadota</taxon>
        <taxon>Alphaproteobacteria</taxon>
        <taxon>Sphingomonadales</taxon>
        <taxon>Sphingomonadaceae</taxon>
        <taxon>Sphingobium</taxon>
    </lineage>
</organism>
<evidence type="ECO:0000256" key="4">
    <source>
        <dbReference type="ARBA" id="ARBA00023143"/>
    </source>
</evidence>
<reference evidence="8 9" key="1">
    <citation type="submission" date="2020-08" db="EMBL/GenBank/DDBJ databases">
        <title>Genomic Encyclopedia of Type Strains, Phase IV (KMG-IV): sequencing the most valuable type-strain genomes for metagenomic binning, comparative biology and taxonomic classification.</title>
        <authorList>
            <person name="Goeker M."/>
        </authorList>
    </citation>
    <scope>NUCLEOTIDE SEQUENCE [LARGE SCALE GENOMIC DNA]</scope>
    <source>
        <strain evidence="8 9">DSM 102255</strain>
    </source>
</reference>
<dbReference type="GO" id="GO:0071973">
    <property type="term" value="P:bacterial-type flagellum-dependent cell motility"/>
    <property type="evidence" value="ECO:0007669"/>
    <property type="project" value="InterPro"/>
</dbReference>
<sequence>MADTLPIIDAIGAAMKHLGARQQVIAQNIANSDTPGFKAKDIAAPDFAAFLGGDGGGHVTRPVVHVSEGMQRLGARGGSVAMIADTDISETKPDGNTVTLEDQVMKMGQIQADFAALTSLYRKQIGMLKAALGKGGVV</sequence>
<evidence type="ECO:0000256" key="6">
    <source>
        <dbReference type="PIRNR" id="PIRNR002889"/>
    </source>
</evidence>
<dbReference type="InterPro" id="IPR006300">
    <property type="entry name" value="FlgB"/>
</dbReference>
<evidence type="ECO:0000256" key="2">
    <source>
        <dbReference type="ARBA" id="ARBA00009677"/>
    </source>
</evidence>
<evidence type="ECO:0000259" key="7">
    <source>
        <dbReference type="Pfam" id="PF00460"/>
    </source>
</evidence>
<accession>A0A841IWV1</accession>
<comment type="subunit">
    <text evidence="6">The basal body constitutes a major portion of the flagellar organelle and consists of a number of rings mounted on a central rod.</text>
</comment>